<proteinExistence type="predicted"/>
<dbReference type="OrthoDB" id="4109407at2"/>
<protein>
    <submittedName>
        <fullName evidence="1">Uncharacterized protein</fullName>
    </submittedName>
</protein>
<dbReference type="KEGG" id="stri:C7M71_013030"/>
<dbReference type="EMBL" id="CP031264">
    <property type="protein sequence ID" value="AXI78229.1"/>
    <property type="molecule type" value="Genomic_DNA"/>
</dbReference>
<organism evidence="1 2">
    <name type="scientific">Peterkaempfera bronchialis</name>
    <dbReference type="NCBI Taxonomy" id="2126346"/>
    <lineage>
        <taxon>Bacteria</taxon>
        <taxon>Bacillati</taxon>
        <taxon>Actinomycetota</taxon>
        <taxon>Actinomycetes</taxon>
        <taxon>Kitasatosporales</taxon>
        <taxon>Streptomycetaceae</taxon>
        <taxon>Peterkaempfera</taxon>
    </lineage>
</organism>
<name>A0A345SWX4_9ACTN</name>
<evidence type="ECO:0000313" key="1">
    <source>
        <dbReference type="EMBL" id="AXI78229.1"/>
    </source>
</evidence>
<gene>
    <name evidence="1" type="ORF">C7M71_013030</name>
</gene>
<dbReference type="RefSeq" id="WP_114914353.1">
    <property type="nucleotide sequence ID" value="NZ_CP031264.1"/>
</dbReference>
<keyword evidence="2" id="KW-1185">Reference proteome</keyword>
<reference evidence="2" key="1">
    <citation type="submission" date="2018-07" db="EMBL/GenBank/DDBJ databases">
        <title>Streptacidiphilus bronchialis DSM 106435 chromosome.</title>
        <authorList>
            <person name="Batra D."/>
            <person name="Gulvik C.A."/>
        </authorList>
    </citation>
    <scope>NUCLEOTIDE SEQUENCE [LARGE SCALE GENOMIC DNA]</scope>
    <source>
        <strain evidence="2">DSM 106435</strain>
    </source>
</reference>
<sequence>MPEVERGAVERLVVVDGELTGQLDLVETRLLAPLAGLGTADAGAAAPASAEVLPGTVPGVLPEVLPGVLADRAGALAALRRLRAAVSGAEVRGPRVWAPNGRWEHAGLRLVRLPAADVDLLYAALRELSAALAAPAAAGGGLTRLLGRLAEATGETPAALVGALARSLAAVDLVPDADTAELARALRASDGDDIRLTAEQEEAWQRLAHRVTMLLTEAVPLHRFLG</sequence>
<accession>A0A345SWX4</accession>
<evidence type="ECO:0000313" key="2">
    <source>
        <dbReference type="Proteomes" id="UP000249340"/>
    </source>
</evidence>
<dbReference type="Proteomes" id="UP000249340">
    <property type="component" value="Chromosome"/>
</dbReference>
<dbReference type="AlphaFoldDB" id="A0A345SWX4"/>